<dbReference type="AlphaFoldDB" id="A0A9X4LCB4"/>
<dbReference type="EMBL" id="JAMBPX010000011">
    <property type="protein sequence ID" value="MDG0860389.1"/>
    <property type="molecule type" value="Genomic_DNA"/>
</dbReference>
<organism evidence="1 2">
    <name type="scientific">Staphylococcus equorum</name>
    <dbReference type="NCBI Taxonomy" id="246432"/>
    <lineage>
        <taxon>Bacteria</taxon>
        <taxon>Bacillati</taxon>
        <taxon>Bacillota</taxon>
        <taxon>Bacilli</taxon>
        <taxon>Bacillales</taxon>
        <taxon>Staphylococcaceae</taxon>
        <taxon>Staphylococcus</taxon>
    </lineage>
</organism>
<dbReference type="Proteomes" id="UP001152302">
    <property type="component" value="Unassembled WGS sequence"/>
</dbReference>
<evidence type="ECO:0000313" key="1">
    <source>
        <dbReference type="EMBL" id="MDG0860389.1"/>
    </source>
</evidence>
<name>A0A9X4LCB4_9STAP</name>
<gene>
    <name evidence="1" type="ORF">M4L21_13730</name>
</gene>
<evidence type="ECO:0000313" key="2">
    <source>
        <dbReference type="Proteomes" id="UP001152302"/>
    </source>
</evidence>
<reference evidence="1" key="1">
    <citation type="submission" date="2022-05" db="EMBL/GenBank/DDBJ databases">
        <title>Comparative genomics of Staphylococcus equorum isolates.</title>
        <authorList>
            <person name="Luelf R.H."/>
        </authorList>
    </citation>
    <scope>NUCLEOTIDE SEQUENCE</scope>
    <source>
        <strain evidence="1">TMW 2.2343</strain>
    </source>
</reference>
<dbReference type="RefSeq" id="WP_277595908.1">
    <property type="nucleotide sequence ID" value="NZ_JAMBPX010000011.1"/>
</dbReference>
<accession>A0A9X4LCB4</accession>
<comment type="caution">
    <text evidence="1">The sequence shown here is derived from an EMBL/GenBank/DDBJ whole genome shotgun (WGS) entry which is preliminary data.</text>
</comment>
<protein>
    <submittedName>
        <fullName evidence="1">Uncharacterized protein</fullName>
    </submittedName>
</protein>
<sequence>MKKGVWVLSKSDKWYKPNFQYGLREVTRIVTHSDNAFIPCKDNDGLDTYINTNEVECITSFDMEDL</sequence>
<proteinExistence type="predicted"/>